<dbReference type="AlphaFoldDB" id="A0A087UQL2"/>
<keyword evidence="2" id="KW-1185">Reference proteome</keyword>
<dbReference type="EMBL" id="KK121063">
    <property type="protein sequence ID" value="KFM79651.1"/>
    <property type="molecule type" value="Genomic_DNA"/>
</dbReference>
<dbReference type="Proteomes" id="UP000054359">
    <property type="component" value="Unassembled WGS sequence"/>
</dbReference>
<sequence>MHVYIRSYIYYKNILDRIYTALPVRGFLIRASKIYALVPLNIFKESLYDHNHHTEDAHTLYKSWLRGFYSSSHGSPVYLGITVTKHEAVATDYAKCQSIVFDMYHLTVACMCDV</sequence>
<accession>A0A087UQL2</accession>
<protein>
    <submittedName>
        <fullName evidence="1">Uncharacterized protein</fullName>
    </submittedName>
</protein>
<reference evidence="1 2" key="1">
    <citation type="submission" date="2013-11" db="EMBL/GenBank/DDBJ databases">
        <title>Genome sequencing of Stegodyphus mimosarum.</title>
        <authorList>
            <person name="Bechsgaard J."/>
        </authorList>
    </citation>
    <scope>NUCLEOTIDE SEQUENCE [LARGE SCALE GENOMIC DNA]</scope>
</reference>
<organism evidence="1 2">
    <name type="scientific">Stegodyphus mimosarum</name>
    <name type="common">African social velvet spider</name>
    <dbReference type="NCBI Taxonomy" id="407821"/>
    <lineage>
        <taxon>Eukaryota</taxon>
        <taxon>Metazoa</taxon>
        <taxon>Ecdysozoa</taxon>
        <taxon>Arthropoda</taxon>
        <taxon>Chelicerata</taxon>
        <taxon>Arachnida</taxon>
        <taxon>Araneae</taxon>
        <taxon>Araneomorphae</taxon>
        <taxon>Entelegynae</taxon>
        <taxon>Eresoidea</taxon>
        <taxon>Eresidae</taxon>
        <taxon>Stegodyphus</taxon>
    </lineage>
</organism>
<evidence type="ECO:0000313" key="2">
    <source>
        <dbReference type="Proteomes" id="UP000054359"/>
    </source>
</evidence>
<evidence type="ECO:0000313" key="1">
    <source>
        <dbReference type="EMBL" id="KFM79651.1"/>
    </source>
</evidence>
<gene>
    <name evidence="1" type="ORF">X975_22507</name>
</gene>
<feature type="non-terminal residue" evidence="1">
    <location>
        <position position="114"/>
    </location>
</feature>
<name>A0A087UQL2_STEMI</name>
<proteinExistence type="predicted"/>